<dbReference type="Proteomes" id="UP000017842">
    <property type="component" value="Unassembled WGS sequence"/>
</dbReference>
<protein>
    <submittedName>
        <fullName evidence="1">Uncharacterized protein</fullName>
    </submittedName>
</protein>
<evidence type="ECO:0000313" key="2">
    <source>
        <dbReference type="Proteomes" id="UP000017842"/>
    </source>
</evidence>
<keyword evidence="2" id="KW-1185">Reference proteome</keyword>
<dbReference type="EMBL" id="AYLO01000080">
    <property type="protein sequence ID" value="ESS71929.1"/>
    <property type="molecule type" value="Genomic_DNA"/>
</dbReference>
<name>V5BVM6_9GAMM</name>
<accession>V5BVM6</accession>
<gene>
    <name evidence="1" type="ORF">MGMO_83c00020</name>
</gene>
<reference evidence="1 2" key="1">
    <citation type="journal article" date="2013" name="Genome Announc.">
        <title>Draft Genome Sequence of the Methanotrophic Gammaproteobacterium Methyloglobulus morosus DSM 22980 Strain KoM1.</title>
        <authorList>
            <person name="Poehlein A."/>
            <person name="Deutzmann J.S."/>
            <person name="Daniel R."/>
            <person name="Simeonova D.D."/>
        </authorList>
    </citation>
    <scope>NUCLEOTIDE SEQUENCE [LARGE SCALE GENOMIC DNA]</scope>
    <source>
        <strain evidence="1 2">KoM1</strain>
    </source>
</reference>
<sequence>MSEVYIIRTVNAPLIIQRMIFPVRALIVKPENLRENLILIQHGVIKGRCMLVPLVVLFCYFHQIHCLVRLMKVQLLFYNQANAVQGKTF</sequence>
<organism evidence="1 2">
    <name type="scientific">Methyloglobulus morosus KoM1</name>
    <dbReference type="NCBI Taxonomy" id="1116472"/>
    <lineage>
        <taxon>Bacteria</taxon>
        <taxon>Pseudomonadati</taxon>
        <taxon>Pseudomonadota</taxon>
        <taxon>Gammaproteobacteria</taxon>
        <taxon>Methylococcales</taxon>
        <taxon>Methylococcaceae</taxon>
        <taxon>Methyloglobulus</taxon>
    </lineage>
</organism>
<comment type="caution">
    <text evidence="1">The sequence shown here is derived from an EMBL/GenBank/DDBJ whole genome shotgun (WGS) entry which is preliminary data.</text>
</comment>
<dbReference type="AlphaFoldDB" id="V5BVM6"/>
<proteinExistence type="predicted"/>
<evidence type="ECO:0000313" key="1">
    <source>
        <dbReference type="EMBL" id="ESS71929.1"/>
    </source>
</evidence>